<evidence type="ECO:0000256" key="3">
    <source>
        <dbReference type="ARBA" id="ARBA00022801"/>
    </source>
</evidence>
<comment type="catalytic activity">
    <reaction evidence="6">
        <text>N-terminal N-formyl-L-methionyl-[peptide] + H2O = N-terminal L-methionyl-[peptide] + formate</text>
        <dbReference type="Rhea" id="RHEA:24420"/>
        <dbReference type="Rhea" id="RHEA-COMP:10639"/>
        <dbReference type="Rhea" id="RHEA-COMP:10640"/>
        <dbReference type="ChEBI" id="CHEBI:15377"/>
        <dbReference type="ChEBI" id="CHEBI:15740"/>
        <dbReference type="ChEBI" id="CHEBI:49298"/>
        <dbReference type="ChEBI" id="CHEBI:64731"/>
        <dbReference type="EC" id="3.5.1.88"/>
    </reaction>
</comment>
<dbReference type="HAMAP" id="MF_00163">
    <property type="entry name" value="Pep_deformylase"/>
    <property type="match status" value="1"/>
</dbReference>
<dbReference type="PRINTS" id="PR01576">
    <property type="entry name" value="PDEFORMYLASE"/>
</dbReference>
<dbReference type="EC" id="3.5.1.88" evidence="6"/>
<dbReference type="RefSeq" id="WP_013216679.1">
    <property type="nucleotide sequence ID" value="NC_014313.1"/>
</dbReference>
<protein>
    <recommendedName>
        <fullName evidence="6">Peptide deformylase</fullName>
        <shortName evidence="6">PDF</shortName>
        <ecNumber evidence="6">3.5.1.88</ecNumber>
    </recommendedName>
    <alternativeName>
        <fullName evidence="6">Polypeptide deformylase</fullName>
    </alternativeName>
</protein>
<evidence type="ECO:0000313" key="8">
    <source>
        <dbReference type="Proteomes" id="UP000002033"/>
    </source>
</evidence>
<reference evidence="8" key="1">
    <citation type="journal article" date="2011" name="J. Bacteriol.">
        <title>Genome sequences of eight morphologically diverse alphaproteobacteria.</title>
        <authorList>
            <consortium name="US DOE Joint Genome Institute"/>
            <person name="Brown P.J."/>
            <person name="Kysela D.T."/>
            <person name="Buechlein A."/>
            <person name="Hemmerich C."/>
            <person name="Brun Y.V."/>
        </authorList>
    </citation>
    <scope>NUCLEOTIDE SEQUENCE [LARGE SCALE GENOMIC DNA]</scope>
    <source>
        <strain evidence="8">ATCC 51888 / DSM 1869 / NCIB 11706 / TK 0415</strain>
    </source>
</reference>
<evidence type="ECO:0000256" key="1">
    <source>
        <dbReference type="ARBA" id="ARBA00010759"/>
    </source>
</evidence>
<evidence type="ECO:0000256" key="6">
    <source>
        <dbReference type="HAMAP-Rule" id="MF_00163"/>
    </source>
</evidence>
<evidence type="ECO:0000256" key="2">
    <source>
        <dbReference type="ARBA" id="ARBA00022723"/>
    </source>
</evidence>
<feature type="binding site" evidence="6">
    <location>
        <position position="140"/>
    </location>
    <ligand>
        <name>Fe cation</name>
        <dbReference type="ChEBI" id="CHEBI:24875"/>
    </ligand>
</feature>
<dbReference type="Gene3D" id="3.90.45.10">
    <property type="entry name" value="Peptide deformylase"/>
    <property type="match status" value="1"/>
</dbReference>
<dbReference type="KEGG" id="hdn:Hden_2724"/>
<dbReference type="AlphaFoldDB" id="D8JTX2"/>
<gene>
    <name evidence="6" type="primary">def</name>
    <name evidence="7" type="ordered locus">Hden_2724</name>
</gene>
<keyword evidence="2 6" id="KW-0479">Metal-binding</keyword>
<dbReference type="GO" id="GO:0046872">
    <property type="term" value="F:metal ion binding"/>
    <property type="evidence" value="ECO:0007669"/>
    <property type="project" value="UniProtKB-KW"/>
</dbReference>
<dbReference type="FunFam" id="3.90.45.10:FF:000005">
    <property type="entry name" value="Peptide deformylase"/>
    <property type="match status" value="1"/>
</dbReference>
<dbReference type="PANTHER" id="PTHR10458">
    <property type="entry name" value="PEPTIDE DEFORMYLASE"/>
    <property type="match status" value="1"/>
</dbReference>
<evidence type="ECO:0000256" key="4">
    <source>
        <dbReference type="ARBA" id="ARBA00022917"/>
    </source>
</evidence>
<dbReference type="InterPro" id="IPR023635">
    <property type="entry name" value="Peptide_deformylase"/>
</dbReference>
<dbReference type="NCBIfam" id="TIGR00079">
    <property type="entry name" value="pept_deformyl"/>
    <property type="match status" value="1"/>
</dbReference>
<comment type="cofactor">
    <cofactor evidence="6">
        <name>Fe(2+)</name>
        <dbReference type="ChEBI" id="CHEBI:29033"/>
    </cofactor>
    <text evidence="6">Binds 1 Fe(2+) ion.</text>
</comment>
<dbReference type="GO" id="GO:0006412">
    <property type="term" value="P:translation"/>
    <property type="evidence" value="ECO:0007669"/>
    <property type="project" value="UniProtKB-UniRule"/>
</dbReference>
<keyword evidence="5 6" id="KW-0408">Iron</keyword>
<organism evidence="7 8">
    <name type="scientific">Hyphomicrobium denitrificans (strain ATCC 51888 / DSM 1869 / NCIMB 11706 / TK 0415)</name>
    <dbReference type="NCBI Taxonomy" id="582899"/>
    <lineage>
        <taxon>Bacteria</taxon>
        <taxon>Pseudomonadati</taxon>
        <taxon>Pseudomonadota</taxon>
        <taxon>Alphaproteobacteria</taxon>
        <taxon>Hyphomicrobiales</taxon>
        <taxon>Hyphomicrobiaceae</taxon>
        <taxon>Hyphomicrobium</taxon>
    </lineage>
</organism>
<keyword evidence="3 6" id="KW-0378">Hydrolase</keyword>
<dbReference type="GO" id="GO:0042586">
    <property type="term" value="F:peptide deformylase activity"/>
    <property type="evidence" value="ECO:0007669"/>
    <property type="project" value="UniProtKB-UniRule"/>
</dbReference>
<dbReference type="STRING" id="582899.Hden_2724"/>
<dbReference type="SUPFAM" id="SSF56420">
    <property type="entry name" value="Peptide deformylase"/>
    <property type="match status" value="1"/>
</dbReference>
<feature type="binding site" evidence="6">
    <location>
        <position position="94"/>
    </location>
    <ligand>
        <name>Fe cation</name>
        <dbReference type="ChEBI" id="CHEBI:24875"/>
    </ligand>
</feature>
<feature type="active site" evidence="6">
    <location>
        <position position="137"/>
    </location>
</feature>
<comment type="similarity">
    <text evidence="1 6">Belongs to the polypeptide deformylase family.</text>
</comment>
<dbReference type="PIRSF" id="PIRSF004749">
    <property type="entry name" value="Pep_def"/>
    <property type="match status" value="1"/>
</dbReference>
<dbReference type="PANTHER" id="PTHR10458:SF22">
    <property type="entry name" value="PEPTIDE DEFORMYLASE"/>
    <property type="match status" value="1"/>
</dbReference>
<dbReference type="OrthoDB" id="9804313at2"/>
<evidence type="ECO:0000313" key="7">
    <source>
        <dbReference type="EMBL" id="ADJ24520.1"/>
    </source>
</evidence>
<dbReference type="EMBL" id="CP002083">
    <property type="protein sequence ID" value="ADJ24520.1"/>
    <property type="molecule type" value="Genomic_DNA"/>
</dbReference>
<dbReference type="CDD" id="cd00487">
    <property type="entry name" value="Pep_deformylase"/>
    <property type="match status" value="1"/>
</dbReference>
<sequence length="171" mass="18852">MAILPIITIPDPVLRKISDPVERVDDAVVKLMDDMLETMYDAPGIGLAAVQVGVLKRVLVVDAAEDGAPHNPIAMANPELVALGSTTRLHEEGCLSIPDVHVEIERPASVTVRYIDRHGKEQELAAEGLLATAVQHELDHLDGQLIIDFLSRLKRDMVIRKFKKQVREARS</sequence>
<dbReference type="HOGENOM" id="CLU_061901_2_0_5"/>
<dbReference type="InterPro" id="IPR036821">
    <property type="entry name" value="Peptide_deformylase_sf"/>
</dbReference>
<accession>D8JTX2</accession>
<dbReference type="Proteomes" id="UP000002033">
    <property type="component" value="Chromosome"/>
</dbReference>
<keyword evidence="8" id="KW-1185">Reference proteome</keyword>
<feature type="binding site" evidence="6">
    <location>
        <position position="136"/>
    </location>
    <ligand>
        <name>Fe cation</name>
        <dbReference type="ChEBI" id="CHEBI:24875"/>
    </ligand>
</feature>
<keyword evidence="4 6" id="KW-0648">Protein biosynthesis</keyword>
<dbReference type="Pfam" id="PF01327">
    <property type="entry name" value="Pep_deformylase"/>
    <property type="match status" value="1"/>
</dbReference>
<proteinExistence type="inferred from homology"/>
<dbReference type="NCBIfam" id="NF001159">
    <property type="entry name" value="PRK00150.1-3"/>
    <property type="match status" value="1"/>
</dbReference>
<dbReference type="eggNOG" id="COG0242">
    <property type="taxonomic scope" value="Bacteria"/>
</dbReference>
<name>D8JTX2_HYPDA</name>
<comment type="function">
    <text evidence="6">Removes the formyl group from the N-terminal Met of newly synthesized proteins. Requires at least a dipeptide for an efficient rate of reaction. N-terminal L-methionine is a prerequisite for activity but the enzyme has broad specificity at other positions.</text>
</comment>
<evidence type="ECO:0000256" key="5">
    <source>
        <dbReference type="ARBA" id="ARBA00023004"/>
    </source>
</evidence>